<feature type="compositionally biased region" description="Low complexity" evidence="3">
    <location>
        <begin position="927"/>
        <end position="956"/>
    </location>
</feature>
<feature type="region of interest" description="Disordered" evidence="3">
    <location>
        <begin position="790"/>
        <end position="812"/>
    </location>
</feature>
<dbReference type="InterPro" id="IPR052082">
    <property type="entry name" value="Myelin_sheath_structural"/>
</dbReference>
<organism evidence="4 5">
    <name type="scientific">Solea senegalensis</name>
    <name type="common">Senegalese sole</name>
    <dbReference type="NCBI Taxonomy" id="28829"/>
    <lineage>
        <taxon>Eukaryota</taxon>
        <taxon>Metazoa</taxon>
        <taxon>Chordata</taxon>
        <taxon>Craniata</taxon>
        <taxon>Vertebrata</taxon>
        <taxon>Euteleostomi</taxon>
        <taxon>Actinopterygii</taxon>
        <taxon>Neopterygii</taxon>
        <taxon>Teleostei</taxon>
        <taxon>Neoteleostei</taxon>
        <taxon>Acanthomorphata</taxon>
        <taxon>Carangaria</taxon>
        <taxon>Pleuronectiformes</taxon>
        <taxon>Pleuronectoidei</taxon>
        <taxon>Soleidae</taxon>
        <taxon>Solea</taxon>
    </lineage>
</organism>
<evidence type="ECO:0000256" key="3">
    <source>
        <dbReference type="SAM" id="MobiDB-lite"/>
    </source>
</evidence>
<dbReference type="PANTHER" id="PTHR23348">
    <property type="entry name" value="PERIAXIN/AHNAK"/>
    <property type="match status" value="1"/>
</dbReference>
<evidence type="ECO:0000313" key="4">
    <source>
        <dbReference type="EMBL" id="KAG7517411.1"/>
    </source>
</evidence>
<keyword evidence="5" id="KW-1185">Reference proteome</keyword>
<keyword evidence="2" id="KW-0539">Nucleus</keyword>
<gene>
    <name evidence="4" type="ORF">JOB18_007039</name>
</gene>
<reference evidence="4 5" key="1">
    <citation type="journal article" date="2021" name="Sci. Rep.">
        <title>Chromosome anchoring in Senegalese sole (Solea senegalensis) reveals sex-associated markers and genome rearrangements in flatfish.</title>
        <authorList>
            <person name="Guerrero-Cozar I."/>
            <person name="Gomez-Garrido J."/>
            <person name="Berbel C."/>
            <person name="Martinez-Blanch J.F."/>
            <person name="Alioto T."/>
            <person name="Claros M.G."/>
            <person name="Gagnaire P.A."/>
            <person name="Manchado M."/>
        </authorList>
    </citation>
    <scope>NUCLEOTIDE SEQUENCE [LARGE SCALE GENOMIC DNA]</scope>
    <source>
        <strain evidence="4">Sse05_10M</strain>
    </source>
</reference>
<feature type="region of interest" description="Disordered" evidence="3">
    <location>
        <begin position="142"/>
        <end position="161"/>
    </location>
</feature>
<comment type="caution">
    <text evidence="4">The sequence shown here is derived from an EMBL/GenBank/DDBJ whole genome shotgun (WGS) entry which is preliminary data.</text>
</comment>
<feature type="region of interest" description="Disordered" evidence="3">
    <location>
        <begin position="927"/>
        <end position="963"/>
    </location>
</feature>
<feature type="region of interest" description="Disordered" evidence="3">
    <location>
        <begin position="373"/>
        <end position="392"/>
    </location>
</feature>
<dbReference type="GO" id="GO:0043484">
    <property type="term" value="P:regulation of RNA splicing"/>
    <property type="evidence" value="ECO:0007669"/>
    <property type="project" value="TreeGrafter"/>
</dbReference>
<comment type="subcellular location">
    <subcellularLocation>
        <location evidence="1">Nucleus</location>
    </subcellularLocation>
</comment>
<sequence length="988" mass="104114">MEGPDIDVNLPKADIDVNLPSVDVKAPEIDIQAPDAKLHGPNIKLPSISGPKLPEWDLKLKGPKVKGDVDVSVPKIEGDIKGPKLDIEGPDVDLDGKTGGFKMPKFKMPSFGFKGSHGEGPEVDVSLPEADIDIRAPDIDIKGPEVDLESPSGKIKGPKFKIPTITGPNISMPDVDFNLKGPNLKGGVDVSVPKIKGDIGKPDIDFKGPGFDIEGPKAGFDMPKIKMPTFKGSKMEGPDIDVNLPRADIDVNVPSVDIKAPAIDIEGPDANLQGPRIKFPSISGPKLSDWDTSFKGPTVKGDVSIPKIECDIKGPNIDSEGPDVDIDGKTGGFKMPKFKIPSFGFKGSHVEGPEIDVSLPEADIDIRAPDIDIKGPEVDLEGPSGKIKGPKFQIPTITGPHISMPDVDFKVKGPNLKGGVDLSVPKIKGDIGEPDIDIKGPGIGIEGTKAGFEMPKVKVSNLKGPKMEGSDVHVNLPKADIGVKTPGIDIKSKKDFKAPDLNVNLKDPKIKGEIDASVPSITVEGGKTGITFPKFKGPKFGVKSPEIEGPDSMVKSPKFSVGAKGTRTLPVAEASLDAPDIDISVKGKKGKFKLPKVKTKTKKSDLDIEMPAVNLDVDTPSIHVKGTKVKKPLFGKLHFPDVELDIKSPKLKGEHDIDLPSGSLNTSFAGSGVGSPNVSFGGSMPNVKGGAGIDASVSGSSGIGRLQYPEGTVTFPKIKVPKFGFVFPQLEGQECGGNVETELLASGGMNLQSPSVSCQASSQHIEDPSSELKHGESKVKVKMPNFFGKSKAKGSSASDIRGPEVEFSNSGKGKNVSKDVNVFTGEVMVGKLEVEGDPRFDVSTKGKSASLDLFKKSRHRSSLSDEEGLAVSSPSVHLAEGGDISLDLGGSKVKGKKSKLKFGTFGGFGSKSKGSYEVALGEDSEAGAEGSASLSLPSKKSRLSSSSSSDSGSRGAVRFPRVEMKSEGIRQGGLFVIRLYNTWNHTSE</sequence>
<name>A0AAV6SLY9_SOLSE</name>
<evidence type="ECO:0000256" key="2">
    <source>
        <dbReference type="ARBA" id="ARBA00023242"/>
    </source>
</evidence>
<dbReference type="GO" id="GO:0043034">
    <property type="term" value="C:costamere"/>
    <property type="evidence" value="ECO:0007669"/>
    <property type="project" value="TreeGrafter"/>
</dbReference>
<evidence type="ECO:0000256" key="1">
    <source>
        <dbReference type="ARBA" id="ARBA00004123"/>
    </source>
</evidence>
<dbReference type="AlphaFoldDB" id="A0AAV6SLY9"/>
<dbReference type="Proteomes" id="UP000693946">
    <property type="component" value="Linkage Group LG12"/>
</dbReference>
<accession>A0AAV6SLY9</accession>
<evidence type="ECO:0000313" key="5">
    <source>
        <dbReference type="Proteomes" id="UP000693946"/>
    </source>
</evidence>
<dbReference type="EMBL" id="JAGKHQ010000004">
    <property type="protein sequence ID" value="KAG7517411.1"/>
    <property type="molecule type" value="Genomic_DNA"/>
</dbReference>
<protein>
    <recommendedName>
        <fullName evidence="6">AHNAK nucleoprotein</fullName>
    </recommendedName>
</protein>
<dbReference type="GO" id="GO:0005634">
    <property type="term" value="C:nucleus"/>
    <property type="evidence" value="ECO:0007669"/>
    <property type="project" value="UniProtKB-SubCell"/>
</dbReference>
<dbReference type="PANTHER" id="PTHR23348:SF41">
    <property type="entry name" value="NEUROBLAST DIFFERENTIATION-ASSOCIATED PROTEIN AHNAK"/>
    <property type="match status" value="1"/>
</dbReference>
<evidence type="ECO:0008006" key="6">
    <source>
        <dbReference type="Google" id="ProtNLM"/>
    </source>
</evidence>
<proteinExistence type="predicted"/>